<evidence type="ECO:0000313" key="4">
    <source>
        <dbReference type="Proteomes" id="UP000428333"/>
    </source>
</evidence>
<dbReference type="NCBIfam" id="TIGR00756">
    <property type="entry name" value="PPR"/>
    <property type="match status" value="2"/>
</dbReference>
<protein>
    <recommendedName>
        <fullName evidence="5">Pentatricopeptide repeat-containing protein</fullName>
    </recommendedName>
</protein>
<dbReference type="InterPro" id="IPR002885">
    <property type="entry name" value="PPR_rpt"/>
</dbReference>
<evidence type="ECO:0000313" key="3">
    <source>
        <dbReference type="EMBL" id="KAE9450220.1"/>
    </source>
</evidence>
<organism evidence="3 4">
    <name type="scientific">Rhododendron williamsianum</name>
    <dbReference type="NCBI Taxonomy" id="262921"/>
    <lineage>
        <taxon>Eukaryota</taxon>
        <taxon>Viridiplantae</taxon>
        <taxon>Streptophyta</taxon>
        <taxon>Embryophyta</taxon>
        <taxon>Tracheophyta</taxon>
        <taxon>Spermatophyta</taxon>
        <taxon>Magnoliopsida</taxon>
        <taxon>eudicotyledons</taxon>
        <taxon>Gunneridae</taxon>
        <taxon>Pentapetalae</taxon>
        <taxon>asterids</taxon>
        <taxon>Ericales</taxon>
        <taxon>Ericaceae</taxon>
        <taxon>Ericoideae</taxon>
        <taxon>Rhodoreae</taxon>
        <taxon>Rhododendron</taxon>
    </lineage>
</organism>
<dbReference type="OrthoDB" id="185373at2759"/>
<sequence>MGRLEEQMNEMLEPNEVTSNILISAYCREGNVVQALVMLEKSFSNGCVPDVITVTKVIEILCNEGRVTEAVEVLERVKSSGGSVDVVAYNTLIKGFSKMNEKFGTYTLMNEGSMPGSPHHLLNPSPTKRAVWNGDNQSGWLPNVASGLKSSAIWKEITAVQNRNAFVFNHFRSSIINFLLEGHLGGGEDKLAVMFPRLFNITMQTEETVWELCSRNSNTTFGGL</sequence>
<dbReference type="Gene3D" id="1.25.40.10">
    <property type="entry name" value="Tetratricopeptide repeat domain"/>
    <property type="match status" value="1"/>
</dbReference>
<keyword evidence="4" id="KW-1185">Reference proteome</keyword>
<gene>
    <name evidence="3" type="ORF">C3L33_17886</name>
</gene>
<dbReference type="GO" id="GO:0005739">
    <property type="term" value="C:mitochondrion"/>
    <property type="evidence" value="ECO:0007669"/>
    <property type="project" value="TreeGrafter"/>
</dbReference>
<reference evidence="3 4" key="1">
    <citation type="journal article" date="2019" name="Genome Biol. Evol.">
        <title>The Rhododendron genome and chromosomal organization provide insight into shared whole-genome duplications across the heath family (Ericaceae).</title>
        <authorList>
            <person name="Soza V.L."/>
            <person name="Lindsley D."/>
            <person name="Waalkes A."/>
            <person name="Ramage E."/>
            <person name="Patwardhan R.P."/>
            <person name="Burton J.N."/>
            <person name="Adey A."/>
            <person name="Kumar A."/>
            <person name="Qiu R."/>
            <person name="Shendure J."/>
            <person name="Hall B."/>
        </authorList>
    </citation>
    <scope>NUCLEOTIDE SEQUENCE [LARGE SCALE GENOMIC DNA]</scope>
    <source>
        <strain evidence="3">RSF 1966-606</strain>
    </source>
</reference>
<dbReference type="Pfam" id="PF12854">
    <property type="entry name" value="PPR_1"/>
    <property type="match status" value="1"/>
</dbReference>
<dbReference type="PANTHER" id="PTHR47932:SF8">
    <property type="entry name" value="PPR CONTAINING PLANT-LIKE PROTEIN"/>
    <property type="match status" value="1"/>
</dbReference>
<dbReference type="Pfam" id="PF13041">
    <property type="entry name" value="PPR_2"/>
    <property type="match status" value="1"/>
</dbReference>
<comment type="caution">
    <text evidence="3">The sequence shown here is derived from an EMBL/GenBank/DDBJ whole genome shotgun (WGS) entry which is preliminary data.</text>
</comment>
<feature type="repeat" description="PPR" evidence="2">
    <location>
        <begin position="15"/>
        <end position="49"/>
    </location>
</feature>
<evidence type="ECO:0000256" key="1">
    <source>
        <dbReference type="ARBA" id="ARBA00022737"/>
    </source>
</evidence>
<dbReference type="AlphaFoldDB" id="A0A6A4KX24"/>
<proteinExistence type="predicted"/>
<accession>A0A6A4KX24</accession>
<dbReference type="GO" id="GO:0003729">
    <property type="term" value="F:mRNA binding"/>
    <property type="evidence" value="ECO:0007669"/>
    <property type="project" value="TreeGrafter"/>
</dbReference>
<feature type="repeat" description="PPR" evidence="2">
    <location>
        <begin position="50"/>
        <end position="84"/>
    </location>
</feature>
<dbReference type="Proteomes" id="UP000428333">
    <property type="component" value="Linkage Group LG11"/>
</dbReference>
<evidence type="ECO:0008006" key="5">
    <source>
        <dbReference type="Google" id="ProtNLM"/>
    </source>
</evidence>
<dbReference type="PROSITE" id="PS51375">
    <property type="entry name" value="PPR"/>
    <property type="match status" value="2"/>
</dbReference>
<dbReference type="PANTHER" id="PTHR47932">
    <property type="entry name" value="ATPASE EXPRESSION PROTEIN 3"/>
    <property type="match status" value="1"/>
</dbReference>
<dbReference type="InterPro" id="IPR011990">
    <property type="entry name" value="TPR-like_helical_dom_sf"/>
</dbReference>
<feature type="non-terminal residue" evidence="3">
    <location>
        <position position="1"/>
    </location>
</feature>
<evidence type="ECO:0000256" key="2">
    <source>
        <dbReference type="PROSITE-ProRule" id="PRU00708"/>
    </source>
</evidence>
<keyword evidence="1" id="KW-0677">Repeat</keyword>
<name>A0A6A4KX24_9ERIC</name>
<dbReference type="EMBL" id="QEFC01003079">
    <property type="protein sequence ID" value="KAE9450220.1"/>
    <property type="molecule type" value="Genomic_DNA"/>
</dbReference>